<dbReference type="GO" id="GO:0016787">
    <property type="term" value="F:hydrolase activity"/>
    <property type="evidence" value="ECO:0007669"/>
    <property type="project" value="UniProtKB-UniRule"/>
</dbReference>
<dbReference type="SUPFAM" id="SSF52151">
    <property type="entry name" value="FabD/lysophospholipase-like"/>
    <property type="match status" value="1"/>
</dbReference>
<keyword evidence="1 4" id="KW-0378">Hydrolase</keyword>
<dbReference type="PANTHER" id="PTHR14226">
    <property type="entry name" value="NEUROPATHY TARGET ESTERASE/SWISS CHEESE D.MELANOGASTER"/>
    <property type="match status" value="1"/>
</dbReference>
<dbReference type="InterPro" id="IPR050301">
    <property type="entry name" value="NTE"/>
</dbReference>
<comment type="caution">
    <text evidence="4">Lacks conserved residue(s) required for the propagation of feature annotation.</text>
</comment>
<evidence type="ECO:0000256" key="3">
    <source>
        <dbReference type="ARBA" id="ARBA00023098"/>
    </source>
</evidence>
<feature type="short sequence motif" description="GXSXG" evidence="4">
    <location>
        <begin position="55"/>
        <end position="59"/>
    </location>
</feature>
<keyword evidence="3 4" id="KW-0443">Lipid metabolism</keyword>
<gene>
    <name evidence="6" type="ORF">PL11_005485</name>
</gene>
<name>A0A1S6QII5_9LACO</name>
<keyword evidence="7" id="KW-1185">Reference proteome</keyword>
<dbReference type="InterPro" id="IPR016035">
    <property type="entry name" value="Acyl_Trfase/lysoPLipase"/>
</dbReference>
<evidence type="ECO:0000256" key="2">
    <source>
        <dbReference type="ARBA" id="ARBA00022963"/>
    </source>
</evidence>
<evidence type="ECO:0000256" key="4">
    <source>
        <dbReference type="PROSITE-ProRule" id="PRU01161"/>
    </source>
</evidence>
<dbReference type="Pfam" id="PF19890">
    <property type="entry name" value="DUF6363"/>
    <property type="match status" value="1"/>
</dbReference>
<dbReference type="CDD" id="cd07208">
    <property type="entry name" value="Pat_hypo_Ecoli_yjju_like"/>
    <property type="match status" value="1"/>
</dbReference>
<feature type="domain" description="PNPLA" evidence="5">
    <location>
        <begin position="24"/>
        <end position="189"/>
    </location>
</feature>
<feature type="short sequence motif" description="DGA/G" evidence="4">
    <location>
        <begin position="176"/>
        <end position="178"/>
    </location>
</feature>
<keyword evidence="2 4" id="KW-0442">Lipid degradation</keyword>
<dbReference type="OrthoDB" id="9802424at2"/>
<dbReference type="InterPro" id="IPR037483">
    <property type="entry name" value="YjjU-like"/>
</dbReference>
<dbReference type="GO" id="GO:0016042">
    <property type="term" value="P:lipid catabolic process"/>
    <property type="evidence" value="ECO:0007669"/>
    <property type="project" value="UniProtKB-UniRule"/>
</dbReference>
<dbReference type="InterPro" id="IPR002641">
    <property type="entry name" value="PNPLA_dom"/>
</dbReference>
<dbReference type="RefSeq" id="WP_035167870.1">
    <property type="nucleotide sequence ID" value="NZ_CP018906.1"/>
</dbReference>
<dbReference type="Proteomes" id="UP000030361">
    <property type="component" value="Chromosome"/>
</dbReference>
<accession>A0A1S6QII5</accession>
<sequence length="301" mass="34019">MNGKINYDKLPSGIASNVITKGCLIIEGGAFRGVYAQGVTDCLMEHNFNFECTVGCSAGALTGMNYVSGQIGRAIRINLAYRHDSRYVGLKAIMKNNGLIGFDFVLNGVNQYNRFDTRRFLSNNRRFVAVATDIKTGKPRYFDKAMAADYQSTIQASASMPFVSKPVAIEDSFYLDGGITDSIPYQWAINHGYEKVIVVRTREDTYRKNTKKMSNVLNHSELFKEYPALGKALNDRPTMYNRQCDTLDRLVKGESVFRISPSEPVTVGRLESNISKLEELYWFGYQDAKKQLTNLYDYLKK</sequence>
<dbReference type="EMBL" id="CP018906">
    <property type="protein sequence ID" value="AQW21422.1"/>
    <property type="molecule type" value="Genomic_DNA"/>
</dbReference>
<feature type="active site" description="Proton acceptor" evidence="4">
    <location>
        <position position="176"/>
    </location>
</feature>
<evidence type="ECO:0000259" key="5">
    <source>
        <dbReference type="PROSITE" id="PS51635"/>
    </source>
</evidence>
<evidence type="ECO:0000313" key="7">
    <source>
        <dbReference type="Proteomes" id="UP000030361"/>
    </source>
</evidence>
<dbReference type="eggNOG" id="COG4667">
    <property type="taxonomic scope" value="Bacteria"/>
</dbReference>
<dbReference type="Gene3D" id="3.40.1090.10">
    <property type="entry name" value="Cytosolic phospholipase A2 catalytic domain"/>
    <property type="match status" value="2"/>
</dbReference>
<proteinExistence type="predicted"/>
<dbReference type="PANTHER" id="PTHR14226:SF25">
    <property type="entry name" value="PHOSPHOESTERASE"/>
    <property type="match status" value="1"/>
</dbReference>
<protein>
    <submittedName>
        <fullName evidence="6">Patatin family protein</fullName>
    </submittedName>
</protein>
<organism evidence="6 7">
    <name type="scientific">Lentilactobacillus curieae</name>
    <dbReference type="NCBI Taxonomy" id="1138822"/>
    <lineage>
        <taxon>Bacteria</taxon>
        <taxon>Bacillati</taxon>
        <taxon>Bacillota</taxon>
        <taxon>Bacilli</taxon>
        <taxon>Lactobacillales</taxon>
        <taxon>Lactobacillaceae</taxon>
        <taxon>Lentilactobacillus</taxon>
    </lineage>
</organism>
<evidence type="ECO:0000256" key="1">
    <source>
        <dbReference type="ARBA" id="ARBA00022801"/>
    </source>
</evidence>
<dbReference type="InterPro" id="IPR045943">
    <property type="entry name" value="DUF6363"/>
</dbReference>
<feature type="active site" description="Nucleophile" evidence="4">
    <location>
        <position position="57"/>
    </location>
</feature>
<reference evidence="6 7" key="1">
    <citation type="journal article" date="2015" name="Genome Announc.">
        <title>Genome Sequence of Lactobacillus curieae CCTCC M 2011381T, a Novel Producer of Gamma-aminobutyric Acid.</title>
        <authorList>
            <person name="Wang Y."/>
            <person name="Wang Y."/>
            <person name="Lang C."/>
            <person name="Wei D."/>
            <person name="Xu P."/>
            <person name="Xie J."/>
        </authorList>
    </citation>
    <scope>NUCLEOTIDE SEQUENCE [LARGE SCALE GENOMIC DNA]</scope>
    <source>
        <strain evidence="6 7">CCTCC M 2011381</strain>
    </source>
</reference>
<evidence type="ECO:0000313" key="6">
    <source>
        <dbReference type="EMBL" id="AQW21422.1"/>
    </source>
</evidence>
<dbReference type="KEGG" id="lcu:PL11_005485"/>
<dbReference type="AlphaFoldDB" id="A0A1S6QII5"/>
<dbReference type="Pfam" id="PF01734">
    <property type="entry name" value="Patatin"/>
    <property type="match status" value="1"/>
</dbReference>
<dbReference type="PROSITE" id="PS51635">
    <property type="entry name" value="PNPLA"/>
    <property type="match status" value="1"/>
</dbReference>